<keyword evidence="2" id="KW-1185">Reference proteome</keyword>
<reference evidence="2" key="1">
    <citation type="journal article" date="2019" name="Int. J. Syst. Evol. Microbiol.">
        <title>The Global Catalogue of Microorganisms (GCM) 10K type strain sequencing project: providing services to taxonomists for standard genome sequencing and annotation.</title>
        <authorList>
            <consortium name="The Broad Institute Genomics Platform"/>
            <consortium name="The Broad Institute Genome Sequencing Center for Infectious Disease"/>
            <person name="Wu L."/>
            <person name="Ma J."/>
        </authorList>
    </citation>
    <scope>NUCLEOTIDE SEQUENCE [LARGE SCALE GENOMIC DNA]</scope>
    <source>
        <strain evidence="2">CGMCC 4.7035</strain>
    </source>
</reference>
<accession>A0ABV7S5A8</accession>
<dbReference type="RefSeq" id="WP_310771668.1">
    <property type="nucleotide sequence ID" value="NZ_JBHRWR010000002.1"/>
</dbReference>
<proteinExistence type="predicted"/>
<evidence type="ECO:0000313" key="2">
    <source>
        <dbReference type="Proteomes" id="UP001595701"/>
    </source>
</evidence>
<protein>
    <submittedName>
        <fullName evidence="1">Uncharacterized protein</fullName>
    </submittedName>
</protein>
<dbReference type="Proteomes" id="UP001595701">
    <property type="component" value="Unassembled WGS sequence"/>
</dbReference>
<dbReference type="EMBL" id="JBHRWR010000002">
    <property type="protein sequence ID" value="MFC3572073.1"/>
    <property type="molecule type" value="Genomic_DNA"/>
</dbReference>
<comment type="caution">
    <text evidence="1">The sequence shown here is derived from an EMBL/GenBank/DDBJ whole genome shotgun (WGS) entry which is preliminary data.</text>
</comment>
<gene>
    <name evidence="1" type="ORF">ACFOZ0_01960</name>
</gene>
<evidence type="ECO:0000313" key="1">
    <source>
        <dbReference type="EMBL" id="MFC3572073.1"/>
    </source>
</evidence>
<sequence>MSSSRRCCFRCSGSWGSIGSLRPGIGTKRDCITELDKVLPLLMDAEELRYYKRLHRLATTTSQIDLRLTE</sequence>
<organism evidence="1 2">
    <name type="scientific">Streptomyces yaanensis</name>
    <dbReference type="NCBI Taxonomy" id="1142239"/>
    <lineage>
        <taxon>Bacteria</taxon>
        <taxon>Bacillati</taxon>
        <taxon>Actinomycetota</taxon>
        <taxon>Actinomycetes</taxon>
        <taxon>Kitasatosporales</taxon>
        <taxon>Streptomycetaceae</taxon>
        <taxon>Streptomyces</taxon>
    </lineage>
</organism>
<name>A0ABV7S5A8_9ACTN</name>